<dbReference type="SFLD" id="SFLDS00029">
    <property type="entry name" value="Radical_SAM"/>
    <property type="match status" value="1"/>
</dbReference>
<sequence length="273" mass="31753">ESNALWLISMRITDKCNHRCEACGQYGEGGYNREDIDLPKVKGNVPIQRYMEMIDNIAHLKPHIYITGGEPFLYKGLVEFCNYIKEKGLTLQIVTNGVFLERYAEEIVENEWDMICPSLNGPEEIHDRWHKCDGAFGTMKRGVEKIQRIKEETGKKRPLIFLLNTLSATNYHYLVNTIEVAQEFNPDSVIIYYSWFTSHEVGIRHSKIIEDELGILPFSWKSYVRDNSDTDFDGLRNAVWDVQSRKWPNPTVFVPNIGIEEIETYYTEPTNFL</sequence>
<evidence type="ECO:0000256" key="3">
    <source>
        <dbReference type="ARBA" id="ARBA00023004"/>
    </source>
</evidence>
<dbReference type="InterPro" id="IPR007197">
    <property type="entry name" value="rSAM"/>
</dbReference>
<dbReference type="PANTHER" id="PTHR11228:SF7">
    <property type="entry name" value="PQQA PEPTIDE CYCLASE"/>
    <property type="match status" value="1"/>
</dbReference>
<organism evidence="6">
    <name type="scientific">marine sediment metagenome</name>
    <dbReference type="NCBI Taxonomy" id="412755"/>
    <lineage>
        <taxon>unclassified sequences</taxon>
        <taxon>metagenomes</taxon>
        <taxon>ecological metagenomes</taxon>
    </lineage>
</organism>
<gene>
    <name evidence="6" type="ORF">S03H2_41509</name>
</gene>
<keyword evidence="1" id="KW-0949">S-adenosyl-L-methionine</keyword>
<keyword evidence="3" id="KW-0408">Iron</keyword>
<feature type="domain" description="Radical SAM core" evidence="5">
    <location>
        <begin position="1"/>
        <end position="233"/>
    </location>
</feature>
<dbReference type="PROSITE" id="PS51918">
    <property type="entry name" value="RADICAL_SAM"/>
    <property type="match status" value="1"/>
</dbReference>
<keyword evidence="4" id="KW-0411">Iron-sulfur</keyword>
<evidence type="ECO:0000259" key="5">
    <source>
        <dbReference type="PROSITE" id="PS51918"/>
    </source>
</evidence>
<dbReference type="InterPro" id="IPR013785">
    <property type="entry name" value="Aldolase_TIM"/>
</dbReference>
<dbReference type="GO" id="GO:0051536">
    <property type="term" value="F:iron-sulfur cluster binding"/>
    <property type="evidence" value="ECO:0007669"/>
    <property type="project" value="UniProtKB-KW"/>
</dbReference>
<dbReference type="AlphaFoldDB" id="X1IWV4"/>
<comment type="caution">
    <text evidence="6">The sequence shown here is derived from an EMBL/GenBank/DDBJ whole genome shotgun (WGS) entry which is preliminary data.</text>
</comment>
<dbReference type="PANTHER" id="PTHR11228">
    <property type="entry name" value="RADICAL SAM DOMAIN PROTEIN"/>
    <property type="match status" value="1"/>
</dbReference>
<dbReference type="InterPro" id="IPR050377">
    <property type="entry name" value="Radical_SAM_PqqE_MftC-like"/>
</dbReference>
<protein>
    <recommendedName>
        <fullName evidence="5">Radical SAM core domain-containing protein</fullName>
    </recommendedName>
</protein>
<evidence type="ECO:0000256" key="1">
    <source>
        <dbReference type="ARBA" id="ARBA00022691"/>
    </source>
</evidence>
<dbReference type="EMBL" id="BARU01025791">
    <property type="protein sequence ID" value="GAH70569.1"/>
    <property type="molecule type" value="Genomic_DNA"/>
</dbReference>
<proteinExistence type="predicted"/>
<keyword evidence="2" id="KW-0479">Metal-binding</keyword>
<evidence type="ECO:0000256" key="2">
    <source>
        <dbReference type="ARBA" id="ARBA00022723"/>
    </source>
</evidence>
<dbReference type="InterPro" id="IPR058240">
    <property type="entry name" value="rSAM_sf"/>
</dbReference>
<dbReference type="SFLD" id="SFLDG01067">
    <property type="entry name" value="SPASM/twitch_domain_containing"/>
    <property type="match status" value="1"/>
</dbReference>
<dbReference type="CDD" id="cd01335">
    <property type="entry name" value="Radical_SAM"/>
    <property type="match status" value="1"/>
</dbReference>
<dbReference type="Pfam" id="PF04055">
    <property type="entry name" value="Radical_SAM"/>
    <property type="match status" value="1"/>
</dbReference>
<feature type="non-terminal residue" evidence="6">
    <location>
        <position position="273"/>
    </location>
</feature>
<feature type="non-terminal residue" evidence="6">
    <location>
        <position position="1"/>
    </location>
</feature>
<dbReference type="Gene3D" id="3.20.20.70">
    <property type="entry name" value="Aldolase class I"/>
    <property type="match status" value="1"/>
</dbReference>
<dbReference type="SUPFAM" id="SSF102114">
    <property type="entry name" value="Radical SAM enzymes"/>
    <property type="match status" value="1"/>
</dbReference>
<name>X1IWV4_9ZZZZ</name>
<evidence type="ECO:0000313" key="6">
    <source>
        <dbReference type="EMBL" id="GAH70569.1"/>
    </source>
</evidence>
<accession>X1IWV4</accession>
<dbReference type="GO" id="GO:0046872">
    <property type="term" value="F:metal ion binding"/>
    <property type="evidence" value="ECO:0007669"/>
    <property type="project" value="UniProtKB-KW"/>
</dbReference>
<reference evidence="6" key="1">
    <citation type="journal article" date="2014" name="Front. Microbiol.">
        <title>High frequency of phylogenetically diverse reductive dehalogenase-homologous genes in deep subseafloor sedimentary metagenomes.</title>
        <authorList>
            <person name="Kawai M."/>
            <person name="Futagami T."/>
            <person name="Toyoda A."/>
            <person name="Takaki Y."/>
            <person name="Nishi S."/>
            <person name="Hori S."/>
            <person name="Arai W."/>
            <person name="Tsubouchi T."/>
            <person name="Morono Y."/>
            <person name="Uchiyama I."/>
            <person name="Ito T."/>
            <person name="Fujiyama A."/>
            <person name="Inagaki F."/>
            <person name="Takami H."/>
        </authorList>
    </citation>
    <scope>NUCLEOTIDE SEQUENCE</scope>
    <source>
        <strain evidence="6">Expedition CK06-06</strain>
    </source>
</reference>
<dbReference type="GO" id="GO:0003824">
    <property type="term" value="F:catalytic activity"/>
    <property type="evidence" value="ECO:0007669"/>
    <property type="project" value="InterPro"/>
</dbReference>
<evidence type="ECO:0000256" key="4">
    <source>
        <dbReference type="ARBA" id="ARBA00023014"/>
    </source>
</evidence>